<dbReference type="Proteomes" id="UP001408356">
    <property type="component" value="Unassembled WGS sequence"/>
</dbReference>
<gene>
    <name evidence="4" type="ORF">SUNI508_04069</name>
</gene>
<protein>
    <submittedName>
        <fullName evidence="4">Uncharacterized protein</fullName>
    </submittedName>
</protein>
<dbReference type="Pfam" id="PF24809">
    <property type="entry name" value="DUF7708"/>
    <property type="match status" value="1"/>
</dbReference>
<dbReference type="Pfam" id="PF24883">
    <property type="entry name" value="NPHP3_N"/>
    <property type="match status" value="1"/>
</dbReference>
<feature type="domain" description="DUF7708" evidence="2">
    <location>
        <begin position="162"/>
        <end position="245"/>
    </location>
</feature>
<comment type="caution">
    <text evidence="4">The sequence shown here is derived from an EMBL/GenBank/DDBJ whole genome shotgun (WGS) entry which is preliminary data.</text>
</comment>
<evidence type="ECO:0000313" key="4">
    <source>
        <dbReference type="EMBL" id="KAK9423588.1"/>
    </source>
</evidence>
<evidence type="ECO:0000313" key="5">
    <source>
        <dbReference type="Proteomes" id="UP001408356"/>
    </source>
</evidence>
<feature type="domain" description="Nephrocystin 3-like N-terminal" evidence="3">
    <location>
        <begin position="350"/>
        <end position="507"/>
    </location>
</feature>
<keyword evidence="1" id="KW-0677">Repeat</keyword>
<proteinExistence type="predicted"/>
<evidence type="ECO:0000256" key="1">
    <source>
        <dbReference type="ARBA" id="ARBA00022737"/>
    </source>
</evidence>
<accession>A0ABR2V9J2</accession>
<keyword evidence="5" id="KW-1185">Reference proteome</keyword>
<dbReference type="EMBL" id="JARVKF010000068">
    <property type="protein sequence ID" value="KAK9423588.1"/>
    <property type="molecule type" value="Genomic_DNA"/>
</dbReference>
<dbReference type="PANTHER" id="PTHR10039">
    <property type="entry name" value="AMELOGENIN"/>
    <property type="match status" value="1"/>
</dbReference>
<name>A0ABR2V9J2_9PEZI</name>
<sequence length="540" mass="61433">MDSRALDDVTCMDGTSMMDNRVTVLASHNNVGQASRQLPPEEHGETPYSKWYTPGSDFCYYATAQEACRKSRTRLSKLKLTPEERQLLLTPPTNEDGVVNRLQLILSQHEKQDQKSQWRERTGKFFVGFSKVVTQTASLVSTLLPQSPEYSITFGLLVLLFKLPVLDFYRTTFPTSAIKLAIVNIYSEVMQLLDESLIYYRSGRLGKLVDAVLQPMDSKFDGYIARIDAEVKKMDDLKNIAHEAQAMDIHETVTKTNKVVSDLYEDFHQVSITLGFGMEALNERLLGVESKMDKMRVHDMVRYAHVLQNALIAPHESYIDAQDVLSSLVTRGFRLSQRDHWENNGVLEDLIKWSRSPEHSPLLWIGGRSGSQDPWVTELSLDIVKALLPHVTVIHVFCSELARTPDFPTPRDVVKVLVAQLLEIQPELVYDDAVYYNERRFENTSSFRAVWHIFENLMASLSDVFVVIDRIEECYADDDDAGLRNDLLPSLTSLLRSSRRARAIVTSTLYPPQELMDETGETSINGIYINTKRRGMLGIE</sequence>
<evidence type="ECO:0000259" key="2">
    <source>
        <dbReference type="Pfam" id="PF24809"/>
    </source>
</evidence>
<evidence type="ECO:0000259" key="3">
    <source>
        <dbReference type="Pfam" id="PF24883"/>
    </source>
</evidence>
<organism evidence="4 5">
    <name type="scientific">Seiridium unicorne</name>
    <dbReference type="NCBI Taxonomy" id="138068"/>
    <lineage>
        <taxon>Eukaryota</taxon>
        <taxon>Fungi</taxon>
        <taxon>Dikarya</taxon>
        <taxon>Ascomycota</taxon>
        <taxon>Pezizomycotina</taxon>
        <taxon>Sordariomycetes</taxon>
        <taxon>Xylariomycetidae</taxon>
        <taxon>Amphisphaeriales</taxon>
        <taxon>Sporocadaceae</taxon>
        <taxon>Seiridium</taxon>
    </lineage>
</organism>
<reference evidence="4 5" key="1">
    <citation type="journal article" date="2024" name="J. Plant Pathol.">
        <title>Sequence and assembly of the genome of Seiridium unicorne, isolate CBS 538.82, causal agent of cypress canker disease.</title>
        <authorList>
            <person name="Scali E."/>
            <person name="Rocca G.D."/>
            <person name="Danti R."/>
            <person name="Garbelotto M."/>
            <person name="Barberini S."/>
            <person name="Baroncelli R."/>
            <person name="Emiliani G."/>
        </authorList>
    </citation>
    <scope>NUCLEOTIDE SEQUENCE [LARGE SCALE GENOMIC DNA]</scope>
    <source>
        <strain evidence="4 5">BM-138-508</strain>
    </source>
</reference>
<dbReference type="InterPro" id="IPR056884">
    <property type="entry name" value="NPHP3-like_N"/>
</dbReference>
<dbReference type="InterPro" id="IPR056125">
    <property type="entry name" value="DUF7708"/>
</dbReference>